<evidence type="ECO:0000313" key="2">
    <source>
        <dbReference type="Proteomes" id="UP000324965"/>
    </source>
</evidence>
<gene>
    <name evidence="1" type="ORF">FGF04_31695</name>
</gene>
<proteinExistence type="predicted"/>
<name>A0A5B0AEI4_9ACTN</name>
<evidence type="ECO:0000313" key="1">
    <source>
        <dbReference type="EMBL" id="KAA0927005.1"/>
    </source>
</evidence>
<dbReference type="OrthoDB" id="4162266at2"/>
<dbReference type="RefSeq" id="WP_149514820.1">
    <property type="nucleotide sequence ID" value="NZ_VDFC01000058.1"/>
</dbReference>
<accession>A0A5B0AEI4</accession>
<reference evidence="1 2" key="1">
    <citation type="submission" date="2019-05" db="EMBL/GenBank/DDBJ databases">
        <authorList>
            <person name="Hariharan J."/>
            <person name="Choudoir M.J."/>
            <person name="Diebold P."/>
            <person name="Panke-Buisse K."/>
            <person name="Buckley D.H."/>
        </authorList>
    </citation>
    <scope>NUCLEOTIDE SEQUENCE [LARGE SCALE GENOMIC DNA]</scope>
    <source>
        <strain evidence="1 2">SUN51</strain>
    </source>
</reference>
<organism evidence="1 2">
    <name type="scientific">Streptomyces apricus</name>
    <dbReference type="NCBI Taxonomy" id="1828112"/>
    <lineage>
        <taxon>Bacteria</taxon>
        <taxon>Bacillati</taxon>
        <taxon>Actinomycetota</taxon>
        <taxon>Actinomycetes</taxon>
        <taxon>Kitasatosporales</taxon>
        <taxon>Streptomycetaceae</taxon>
        <taxon>Streptomyces</taxon>
    </lineage>
</organism>
<dbReference type="EMBL" id="VDFC01000058">
    <property type="protein sequence ID" value="KAA0927005.1"/>
    <property type="molecule type" value="Genomic_DNA"/>
</dbReference>
<protein>
    <submittedName>
        <fullName evidence="1">Uncharacterized protein</fullName>
    </submittedName>
</protein>
<comment type="caution">
    <text evidence="1">The sequence shown here is derived from an EMBL/GenBank/DDBJ whole genome shotgun (WGS) entry which is preliminary data.</text>
</comment>
<dbReference type="Proteomes" id="UP000324965">
    <property type="component" value="Unassembled WGS sequence"/>
</dbReference>
<dbReference type="AlphaFoldDB" id="A0A5B0AEI4"/>
<sequence length="223" mass="24253">MDYEGSSLAVGSSDFLCRLGAAMALPRQVREAVGIVVPDAHYREHLLEPLAGVERALEASNTPAHPVSEVWRHFSSGGNAEGSAAIYSLRSCAYDLQRARVEAGLTEAEGQVLTNLINDLVEAVFASDLEEADKHFLLVRLNEVLVAVQQARLRGRHPVEAAADAAQGALMRRPNLLRRMRDAQVLDRVIVSFTKVTTVLTLADQTGQLTQEAMRAIERGLGD</sequence>
<keyword evidence="2" id="KW-1185">Reference proteome</keyword>